<evidence type="ECO:0000313" key="4">
    <source>
        <dbReference type="Proteomes" id="UP000611459"/>
    </source>
</evidence>
<accession>A0AAP1YDW4</accession>
<name>A0AAP1YDW4_9BURK</name>
<sequence length="121" mass="13934">MSKLTALRLYFHHSAKAHPTRLWHRISRPSLAHHLLRHAKRAGIEQAVLHRVHAGYLGGDRLHHGHAEHVHHRFPHCIELIDREHKLRDFWQAHGSGLHNVRAIFMPCEAAGNHDQSSLIA</sequence>
<keyword evidence="5" id="KW-1185">Reference proteome</keyword>
<organism evidence="2 4">
    <name type="scientific">Burkholderia contaminans</name>
    <dbReference type="NCBI Taxonomy" id="488447"/>
    <lineage>
        <taxon>Bacteria</taxon>
        <taxon>Pseudomonadati</taxon>
        <taxon>Pseudomonadota</taxon>
        <taxon>Betaproteobacteria</taxon>
        <taxon>Burkholderiales</taxon>
        <taxon>Burkholderiaceae</taxon>
        <taxon>Burkholderia</taxon>
        <taxon>Burkholderia cepacia complex</taxon>
    </lineage>
</organism>
<protein>
    <submittedName>
        <fullName evidence="2">DUF190 domain-containing protein</fullName>
    </submittedName>
</protein>
<dbReference type="Proteomes" id="UP000611459">
    <property type="component" value="Unassembled WGS sequence"/>
</dbReference>
<reference evidence="2" key="1">
    <citation type="submission" date="2021-01" db="EMBL/GenBank/DDBJ databases">
        <title>Outbreak of Burkholderia contaminns endophthalmitis traced to a clinical ventilation system.</title>
        <authorList>
            <person name="Lipuma J."/>
            <person name="Spilker T."/>
            <person name="Kratholm J."/>
        </authorList>
    </citation>
    <scope>NUCLEOTIDE SEQUENCE</scope>
    <source>
        <strain evidence="2">HI4954</strain>
    </source>
</reference>
<dbReference type="RefSeq" id="WP_174956920.1">
    <property type="nucleotide sequence ID" value="NZ_JAENHZ010000008.1"/>
</dbReference>
<proteinExistence type="inferred from homology"/>
<dbReference type="InterPro" id="IPR015867">
    <property type="entry name" value="N-reg_PII/ATP_PRibTrfase_C"/>
</dbReference>
<dbReference type="InterPro" id="IPR003793">
    <property type="entry name" value="UPF0166"/>
</dbReference>
<evidence type="ECO:0000313" key="5">
    <source>
        <dbReference type="Proteomes" id="UP000664048"/>
    </source>
</evidence>
<dbReference type="Pfam" id="PF02641">
    <property type="entry name" value="DUF190"/>
    <property type="match status" value="1"/>
</dbReference>
<dbReference type="Gene3D" id="3.30.70.120">
    <property type="match status" value="1"/>
</dbReference>
<comment type="caution">
    <text evidence="2">The sequence shown here is derived from an EMBL/GenBank/DDBJ whole genome shotgun (WGS) entry which is preliminary data.</text>
</comment>
<dbReference type="EMBL" id="JAENIB010000007">
    <property type="protein sequence ID" value="MBK1932206.1"/>
    <property type="molecule type" value="Genomic_DNA"/>
</dbReference>
<evidence type="ECO:0000256" key="1">
    <source>
        <dbReference type="ARBA" id="ARBA00010554"/>
    </source>
</evidence>
<dbReference type="Proteomes" id="UP000664048">
    <property type="component" value="Unassembled WGS sequence"/>
</dbReference>
<dbReference type="SUPFAM" id="SSF54913">
    <property type="entry name" value="GlnB-like"/>
    <property type="match status" value="1"/>
</dbReference>
<dbReference type="AlphaFoldDB" id="A0AAP1YDW4"/>
<evidence type="ECO:0000313" key="3">
    <source>
        <dbReference type="EMBL" id="MBO1832953.1"/>
    </source>
</evidence>
<gene>
    <name evidence="3" type="ORF">J4M89_26555</name>
    <name evidence="2" type="ORF">JIN94_20145</name>
</gene>
<evidence type="ECO:0000313" key="2">
    <source>
        <dbReference type="EMBL" id="MBK1932206.1"/>
    </source>
</evidence>
<dbReference type="InterPro" id="IPR011322">
    <property type="entry name" value="N-reg_PII-like_a/b"/>
</dbReference>
<dbReference type="EMBL" id="JAGEMX010000009">
    <property type="protein sequence ID" value="MBO1832953.1"/>
    <property type="molecule type" value="Genomic_DNA"/>
</dbReference>
<reference evidence="3 5" key="2">
    <citation type="submission" date="2021-03" db="EMBL/GenBank/DDBJ databases">
        <title>Clinical course, treatment and visual outcome of an outbreak of Burkholderia contaminans endophthalmitis following cataract surgery.</title>
        <authorList>
            <person name="Lind C."/>
            <person name="Olsen K."/>
            <person name="Angelsen N.K."/>
            <person name="Krefting E.A."/>
            <person name="Fossen K."/>
            <person name="Gravningen K."/>
            <person name="Depoorter E."/>
            <person name="Vandamme P."/>
            <person name="Bertelsen G."/>
        </authorList>
    </citation>
    <scope>NUCLEOTIDE SEQUENCE [LARGE SCALE GENOMIC DNA]</scope>
    <source>
        <strain evidence="3 5">51242556</strain>
    </source>
</reference>
<comment type="similarity">
    <text evidence="1">Belongs to the UPF0166 family.</text>
</comment>